<dbReference type="Proteomes" id="UP000273044">
    <property type="component" value="Chromosome"/>
</dbReference>
<dbReference type="PROSITE" id="PS50082">
    <property type="entry name" value="WD_REPEATS_2"/>
    <property type="match status" value="3"/>
</dbReference>
<dbReference type="PANTHER" id="PTHR19848">
    <property type="entry name" value="WD40 REPEAT PROTEIN"/>
    <property type="match status" value="1"/>
</dbReference>
<dbReference type="SUPFAM" id="SSF50978">
    <property type="entry name" value="WD40 repeat-like"/>
    <property type="match status" value="1"/>
</dbReference>
<feature type="region of interest" description="Disordered" evidence="4">
    <location>
        <begin position="154"/>
        <end position="182"/>
    </location>
</feature>
<evidence type="ECO:0000256" key="1">
    <source>
        <dbReference type="ARBA" id="ARBA00022574"/>
    </source>
</evidence>
<keyword evidence="1 3" id="KW-0853">WD repeat</keyword>
<accession>A0A3N4CWL4</accession>
<dbReference type="Proteomes" id="UP000677180">
    <property type="component" value="Chromosome"/>
</dbReference>
<evidence type="ECO:0000256" key="2">
    <source>
        <dbReference type="ARBA" id="ARBA00022737"/>
    </source>
</evidence>
<evidence type="ECO:0000313" key="6">
    <source>
        <dbReference type="EMBL" id="VEH69217.1"/>
    </source>
</evidence>
<dbReference type="RefSeq" id="WP_041696133.1">
    <property type="nucleotide sequence ID" value="NZ_CAURRE010000081.1"/>
</dbReference>
<dbReference type="GeneID" id="64405977"/>
<feature type="repeat" description="WD" evidence="3">
    <location>
        <begin position="222"/>
        <end position="257"/>
    </location>
</feature>
<dbReference type="OrthoDB" id="218695at2"/>
<dbReference type="PRINTS" id="PR00320">
    <property type="entry name" value="GPROTEINBRPT"/>
</dbReference>
<keyword evidence="7" id="KW-1185">Reference proteome</keyword>
<dbReference type="Gene3D" id="2.130.10.10">
    <property type="entry name" value="YVTN repeat-like/Quinoprotein amine dehydrogenase"/>
    <property type="match status" value="2"/>
</dbReference>
<feature type="repeat" description="WD" evidence="3">
    <location>
        <begin position="385"/>
        <end position="398"/>
    </location>
</feature>
<dbReference type="Pfam" id="PF00400">
    <property type="entry name" value="WD40"/>
    <property type="match status" value="5"/>
</dbReference>
<keyword evidence="2" id="KW-0677">Repeat</keyword>
<organism evidence="6 7">
    <name type="scientific">Arachnia propionica</name>
    <dbReference type="NCBI Taxonomy" id="1750"/>
    <lineage>
        <taxon>Bacteria</taxon>
        <taxon>Bacillati</taxon>
        <taxon>Actinomycetota</taxon>
        <taxon>Actinomycetes</taxon>
        <taxon>Propionibacteriales</taxon>
        <taxon>Propionibacteriaceae</taxon>
        <taxon>Arachnia</taxon>
    </lineage>
</organism>
<sequence length="580" mass="63499">MSIHPGSAAHLAMHAEVPPDEEVTLPARSGVQAWLQELAENELAMDRINPRELTQRIMQDAFGRYSLPPRVSGMLAASHLLRDADPQDRQGIRQLATAWFTSMPPSAVDESTWFVRQAVRRPQTPHLTLVGHAGDVTELSRCNARDGRTLLVSESDDATTRRWDPGTGEETDEPVDSPLSGIPARREATFTNAYGRTLLAVPDGNNVKITDRATGEEVGVPLRGHSFQVTAVSSFYGPAGRPLLASASRDHTIRIWDPASKSRPAARFVEQLDEMQVVTWFMAADGSPRVGTIRNTYDDVLQIWETDTGQWVGELNAHPGQLWTEARSVRFTARQCGQMLAIAEQESLRIWDLDSGQLVGEPLTGHAARINDILGWTTPFGEIRLATASSDGSIRLWDPVKGTQVGRSLTGHVGPVRALCTFNTRHGDAWLASVGDEGAIRIWDPDVGRPIGRPLKGPSCPMTCVVAFSAANGEPRLVTTGDDCIVRVWDPGNGRQLGRLSDGEENLCDVVLVGTNREGRTRLVTSGLDRSIRFWDIATGRMTYAMHALDYAETIISFRYGDLAVSLDDGWALLRLPPGV</sequence>
<dbReference type="AlphaFoldDB" id="A0A3N4CWL4"/>
<evidence type="ECO:0000313" key="5">
    <source>
        <dbReference type="EMBL" id="QUC10723.1"/>
    </source>
</evidence>
<dbReference type="InterPro" id="IPR020472">
    <property type="entry name" value="WD40_PAC1"/>
</dbReference>
<proteinExistence type="predicted"/>
<dbReference type="InterPro" id="IPR036322">
    <property type="entry name" value="WD40_repeat_dom_sf"/>
</dbReference>
<dbReference type="InterPro" id="IPR001680">
    <property type="entry name" value="WD40_rpt"/>
</dbReference>
<reference evidence="6 7" key="1">
    <citation type="submission" date="2018-12" db="EMBL/GenBank/DDBJ databases">
        <authorList>
            <consortium name="Pathogen Informatics"/>
        </authorList>
    </citation>
    <scope>NUCLEOTIDE SEQUENCE [LARGE SCALE GENOMIC DNA]</scope>
    <source>
        <strain evidence="6 7">NCTC12967</strain>
    </source>
</reference>
<reference evidence="5" key="2">
    <citation type="submission" date="2021-03" db="EMBL/GenBank/DDBJ databases">
        <title>Human Oral Microbial Genomes.</title>
        <authorList>
            <person name="Johnston C.D."/>
            <person name="Chen T."/>
            <person name="Dewhirst F.E."/>
        </authorList>
    </citation>
    <scope>NUCLEOTIDE SEQUENCE</scope>
    <source>
        <strain evidence="5">F0714</strain>
    </source>
</reference>
<gene>
    <name evidence="5" type="ORF">J5A53_13280</name>
    <name evidence="6" type="ORF">NCTC12967_00481</name>
</gene>
<name>A0A3N4CWL4_9ACTN</name>
<feature type="repeat" description="WD" evidence="3">
    <location>
        <begin position="523"/>
        <end position="545"/>
    </location>
</feature>
<evidence type="ECO:0000256" key="4">
    <source>
        <dbReference type="SAM" id="MobiDB-lite"/>
    </source>
</evidence>
<dbReference type="SUPFAM" id="SSF50993">
    <property type="entry name" value="Peptidase/esterase 'gauge' domain"/>
    <property type="match status" value="1"/>
</dbReference>
<evidence type="ECO:0000256" key="3">
    <source>
        <dbReference type="PROSITE-ProRule" id="PRU00221"/>
    </source>
</evidence>
<dbReference type="EMBL" id="CP072385">
    <property type="protein sequence ID" value="QUC10723.1"/>
    <property type="molecule type" value="Genomic_DNA"/>
</dbReference>
<dbReference type="InterPro" id="IPR015943">
    <property type="entry name" value="WD40/YVTN_repeat-like_dom_sf"/>
</dbReference>
<dbReference type="PANTHER" id="PTHR19848:SF8">
    <property type="entry name" value="F-BOX AND WD REPEAT DOMAIN CONTAINING 7"/>
    <property type="match status" value="1"/>
</dbReference>
<dbReference type="SMART" id="SM00320">
    <property type="entry name" value="WD40"/>
    <property type="match status" value="7"/>
</dbReference>
<evidence type="ECO:0000313" key="7">
    <source>
        <dbReference type="Proteomes" id="UP000273044"/>
    </source>
</evidence>
<dbReference type="EMBL" id="LR134406">
    <property type="protein sequence ID" value="VEH69217.1"/>
    <property type="molecule type" value="Genomic_DNA"/>
</dbReference>
<protein>
    <submittedName>
        <fullName evidence="6">Uncharacterized protein containing caspase domain</fullName>
    </submittedName>
</protein>